<dbReference type="InterPro" id="IPR033121">
    <property type="entry name" value="PEPTIDASE_A1"/>
</dbReference>
<keyword evidence="5" id="KW-1015">Disulfide bond</keyword>
<comment type="caution">
    <text evidence="8">The sequence shown here is derived from an EMBL/GenBank/DDBJ whole genome shotgun (WGS) entry which is preliminary data.</text>
</comment>
<evidence type="ECO:0000256" key="1">
    <source>
        <dbReference type="ARBA" id="ARBA00007447"/>
    </source>
</evidence>
<name>A0A9W9F138_9EURO</name>
<dbReference type="AlphaFoldDB" id="A0A9W9F138"/>
<comment type="similarity">
    <text evidence="1">Belongs to the peptidase A1 family.</text>
</comment>
<evidence type="ECO:0000256" key="4">
    <source>
        <dbReference type="ARBA" id="ARBA00022801"/>
    </source>
</evidence>
<reference evidence="8" key="2">
    <citation type="journal article" date="2023" name="IMA Fungus">
        <title>Comparative genomic study of the Penicillium genus elucidates a diverse pangenome and 15 lateral gene transfer events.</title>
        <authorList>
            <person name="Petersen C."/>
            <person name="Sorensen T."/>
            <person name="Nielsen M.R."/>
            <person name="Sondergaard T.E."/>
            <person name="Sorensen J.L."/>
            <person name="Fitzpatrick D.A."/>
            <person name="Frisvad J.C."/>
            <person name="Nielsen K.L."/>
        </authorList>
    </citation>
    <scope>NUCLEOTIDE SEQUENCE</scope>
    <source>
        <strain evidence="8">IBT 34128</strain>
    </source>
</reference>
<sequence length="401" mass="44435">MKPPFLLAVASVLLGCATAEVHKLKLHKVPLSEQLTTHNIDAHLHALGQKYMGIRPQLNEQRFQDNLMTEKGRHSVPETMILTVISRTDFTEIEIGTPPQKFKVILDTNSANLWVGSSKCSSVGCFLHSKYDSSASSTYKKNGTEFSMKRFSGGTTSGFVSQDNFKIGDLKIEKQDFAEVTEPDRSYTFRGYDGVLGLGFDTISVNNIVPPFYNMRKQGLLDQPVFAFYLGEGNSEVSFGGIDKDYYAGELIKIPLRRKGLWEVNLDAIALNDQVAQLGDTTGVMLNVDTPFIFLPSRHADVINFWIGAKRIGNGPYTVDCGEHWRQPTVTFTLAGHNFTIGSYDYKLPDGYGYCMSAFVPMDIPAPLGPLAILGESFLRNWYSVYDLGNSTIGLASIMTT</sequence>
<gene>
    <name evidence="8" type="ORF">NUU61_006539</name>
</gene>
<dbReference type="PRINTS" id="PR00792">
    <property type="entry name" value="PEPSIN"/>
</dbReference>
<dbReference type="RefSeq" id="XP_056509867.1">
    <property type="nucleotide sequence ID" value="XM_056657067.1"/>
</dbReference>
<evidence type="ECO:0000256" key="2">
    <source>
        <dbReference type="ARBA" id="ARBA00022670"/>
    </source>
</evidence>
<keyword evidence="2 8" id="KW-0645">Protease</keyword>
<keyword evidence="3" id="KW-0064">Aspartyl protease</keyword>
<dbReference type="Pfam" id="PF00026">
    <property type="entry name" value="Asp"/>
    <property type="match status" value="1"/>
</dbReference>
<feature type="signal peptide" evidence="6">
    <location>
        <begin position="1"/>
        <end position="19"/>
    </location>
</feature>
<reference evidence="8" key="1">
    <citation type="submission" date="2022-11" db="EMBL/GenBank/DDBJ databases">
        <authorList>
            <person name="Petersen C."/>
        </authorList>
    </citation>
    <scope>NUCLEOTIDE SEQUENCE</scope>
    <source>
        <strain evidence="8">IBT 34128</strain>
    </source>
</reference>
<accession>A0A9W9F138</accession>
<keyword evidence="6" id="KW-0732">Signal</keyword>
<evidence type="ECO:0000256" key="3">
    <source>
        <dbReference type="ARBA" id="ARBA00022750"/>
    </source>
</evidence>
<dbReference type="FunFam" id="2.40.70.10:FF:000115">
    <property type="entry name" value="Lysosomal aspartic protease"/>
    <property type="match status" value="1"/>
</dbReference>
<keyword evidence="4" id="KW-0378">Hydrolase</keyword>
<dbReference type="GO" id="GO:0004190">
    <property type="term" value="F:aspartic-type endopeptidase activity"/>
    <property type="evidence" value="ECO:0007669"/>
    <property type="project" value="UniProtKB-KW"/>
</dbReference>
<evidence type="ECO:0000259" key="7">
    <source>
        <dbReference type="PROSITE" id="PS51767"/>
    </source>
</evidence>
<evidence type="ECO:0000313" key="9">
    <source>
        <dbReference type="Proteomes" id="UP001141434"/>
    </source>
</evidence>
<evidence type="ECO:0000256" key="5">
    <source>
        <dbReference type="PIRSR" id="PIRSR601461-2"/>
    </source>
</evidence>
<dbReference type="EMBL" id="JAPMSZ010000009">
    <property type="protein sequence ID" value="KAJ5091669.1"/>
    <property type="molecule type" value="Genomic_DNA"/>
</dbReference>
<dbReference type="GO" id="GO:0006508">
    <property type="term" value="P:proteolysis"/>
    <property type="evidence" value="ECO:0007669"/>
    <property type="project" value="UniProtKB-KW"/>
</dbReference>
<organism evidence="8 9">
    <name type="scientific">Penicillium alfredii</name>
    <dbReference type="NCBI Taxonomy" id="1506179"/>
    <lineage>
        <taxon>Eukaryota</taxon>
        <taxon>Fungi</taxon>
        <taxon>Dikarya</taxon>
        <taxon>Ascomycota</taxon>
        <taxon>Pezizomycotina</taxon>
        <taxon>Eurotiomycetes</taxon>
        <taxon>Eurotiomycetidae</taxon>
        <taxon>Eurotiales</taxon>
        <taxon>Aspergillaceae</taxon>
        <taxon>Penicillium</taxon>
    </lineage>
</organism>
<feature type="chain" id="PRO_5040943384" evidence="6">
    <location>
        <begin position="20"/>
        <end position="401"/>
    </location>
</feature>
<dbReference type="PROSITE" id="PS51257">
    <property type="entry name" value="PROKAR_LIPOPROTEIN"/>
    <property type="match status" value="1"/>
</dbReference>
<dbReference type="Gene3D" id="2.40.70.10">
    <property type="entry name" value="Acid Proteases"/>
    <property type="match status" value="2"/>
</dbReference>
<dbReference type="GO" id="GO:0000324">
    <property type="term" value="C:fungal-type vacuole"/>
    <property type="evidence" value="ECO:0007669"/>
    <property type="project" value="TreeGrafter"/>
</dbReference>
<feature type="disulfide bond" evidence="5">
    <location>
        <begin position="120"/>
        <end position="125"/>
    </location>
</feature>
<dbReference type="SUPFAM" id="SSF50630">
    <property type="entry name" value="Acid proteases"/>
    <property type="match status" value="1"/>
</dbReference>
<dbReference type="OrthoDB" id="771136at2759"/>
<evidence type="ECO:0000313" key="8">
    <source>
        <dbReference type="EMBL" id="KAJ5091669.1"/>
    </source>
</evidence>
<dbReference type="GeneID" id="81396236"/>
<proteinExistence type="inferred from homology"/>
<keyword evidence="9" id="KW-1185">Reference proteome</keyword>
<dbReference type="InterPro" id="IPR001461">
    <property type="entry name" value="Aspartic_peptidase_A1"/>
</dbReference>
<dbReference type="PANTHER" id="PTHR47966:SF51">
    <property type="entry name" value="BETA-SITE APP-CLEAVING ENZYME, ISOFORM A-RELATED"/>
    <property type="match status" value="1"/>
</dbReference>
<dbReference type="Proteomes" id="UP001141434">
    <property type="component" value="Unassembled WGS sequence"/>
</dbReference>
<dbReference type="InterPro" id="IPR021109">
    <property type="entry name" value="Peptidase_aspartic_dom_sf"/>
</dbReference>
<dbReference type="PANTHER" id="PTHR47966">
    <property type="entry name" value="BETA-SITE APP-CLEAVING ENZYME, ISOFORM A-RELATED"/>
    <property type="match status" value="1"/>
</dbReference>
<feature type="domain" description="Peptidase A1" evidence="7">
    <location>
        <begin position="89"/>
        <end position="396"/>
    </location>
</feature>
<evidence type="ECO:0000256" key="6">
    <source>
        <dbReference type="SAM" id="SignalP"/>
    </source>
</evidence>
<dbReference type="PROSITE" id="PS51767">
    <property type="entry name" value="PEPTIDASE_A1"/>
    <property type="match status" value="1"/>
</dbReference>
<protein>
    <submittedName>
        <fullName evidence="8">Aspartic protease</fullName>
    </submittedName>
</protein>